<name>A0A8S3UCS1_MYTED</name>
<dbReference type="InterPro" id="IPR009097">
    <property type="entry name" value="Cyclic_Pdiesterase"/>
</dbReference>
<proteinExistence type="predicted"/>
<protein>
    <recommendedName>
        <fullName evidence="3">DUF1868 domain-containing protein</fullName>
    </recommendedName>
</protein>
<dbReference type="AlphaFoldDB" id="A0A8S3UCS1"/>
<accession>A0A8S3UCS1</accession>
<evidence type="ECO:0000313" key="2">
    <source>
        <dbReference type="Proteomes" id="UP000683360"/>
    </source>
</evidence>
<keyword evidence="2" id="KW-1185">Reference proteome</keyword>
<dbReference type="SUPFAM" id="SSF55144">
    <property type="entry name" value="LigT-like"/>
    <property type="match status" value="1"/>
</dbReference>
<evidence type="ECO:0008006" key="3">
    <source>
        <dbReference type="Google" id="ProtNLM"/>
    </source>
</evidence>
<reference evidence="1" key="1">
    <citation type="submission" date="2021-03" db="EMBL/GenBank/DDBJ databases">
        <authorList>
            <person name="Bekaert M."/>
        </authorList>
    </citation>
    <scope>NUCLEOTIDE SEQUENCE</scope>
</reference>
<dbReference type="Gene3D" id="3.90.1140.10">
    <property type="entry name" value="Cyclic phosphodiesterase"/>
    <property type="match status" value="1"/>
</dbReference>
<sequence length="241" mass="28198">MYVNVFPDVKRHNTVKIDKIDELGNYVPFLAYSIISMCDITPKLIELYKVFNSSPISKYYKPLNYTTYHMTVFNLWNQREKLYPYQVDQSGRAPKSRDSITLNHVMKPAFFKMANKIKEFKDLNEIHVSVSKIKRTSTGIVMDVQLMSSVQIGQIKSLRSWCVDNFYNSDAKLKFHISFGYLYKKVEEDLTQPIFKLEEWIKENIPDIVVRRPSPTIFLSGELSLGNLRVNPLLLRRRNGN</sequence>
<dbReference type="EMBL" id="CAJPWZ010002477">
    <property type="protein sequence ID" value="CAG2238696.1"/>
    <property type="molecule type" value="Genomic_DNA"/>
</dbReference>
<dbReference type="OrthoDB" id="10001238at2759"/>
<comment type="caution">
    <text evidence="1">The sequence shown here is derived from an EMBL/GenBank/DDBJ whole genome shotgun (WGS) entry which is preliminary data.</text>
</comment>
<organism evidence="1 2">
    <name type="scientific">Mytilus edulis</name>
    <name type="common">Blue mussel</name>
    <dbReference type="NCBI Taxonomy" id="6550"/>
    <lineage>
        <taxon>Eukaryota</taxon>
        <taxon>Metazoa</taxon>
        <taxon>Spiralia</taxon>
        <taxon>Lophotrochozoa</taxon>
        <taxon>Mollusca</taxon>
        <taxon>Bivalvia</taxon>
        <taxon>Autobranchia</taxon>
        <taxon>Pteriomorphia</taxon>
        <taxon>Mytilida</taxon>
        <taxon>Mytiloidea</taxon>
        <taxon>Mytilidae</taxon>
        <taxon>Mytilinae</taxon>
        <taxon>Mytilus</taxon>
    </lineage>
</organism>
<dbReference type="Proteomes" id="UP000683360">
    <property type="component" value="Unassembled WGS sequence"/>
</dbReference>
<evidence type="ECO:0000313" key="1">
    <source>
        <dbReference type="EMBL" id="CAG2238696.1"/>
    </source>
</evidence>
<gene>
    <name evidence="1" type="ORF">MEDL_51099</name>
</gene>